<feature type="chain" id="PRO_5038488800" description="DUF3558 domain-containing protein" evidence="1">
    <location>
        <begin position="23"/>
        <end position="172"/>
    </location>
</feature>
<dbReference type="PROSITE" id="PS51257">
    <property type="entry name" value="PROKAR_LIPOPROTEIN"/>
    <property type="match status" value="1"/>
</dbReference>
<evidence type="ECO:0000256" key="1">
    <source>
        <dbReference type="SAM" id="SignalP"/>
    </source>
</evidence>
<dbReference type="InterPro" id="IPR024520">
    <property type="entry name" value="DUF3558"/>
</dbReference>
<dbReference type="Pfam" id="PF12079">
    <property type="entry name" value="DUF3558"/>
    <property type="match status" value="1"/>
</dbReference>
<keyword evidence="3" id="KW-1185">Reference proteome</keyword>
<organism evidence="2 3">
    <name type="scientific">Amycolatopsis saalfeldensis</name>
    <dbReference type="NCBI Taxonomy" id="394193"/>
    <lineage>
        <taxon>Bacteria</taxon>
        <taxon>Bacillati</taxon>
        <taxon>Actinomycetota</taxon>
        <taxon>Actinomycetes</taxon>
        <taxon>Pseudonocardiales</taxon>
        <taxon>Pseudonocardiaceae</taxon>
        <taxon>Amycolatopsis</taxon>
    </lineage>
</organism>
<feature type="signal peptide" evidence="1">
    <location>
        <begin position="1"/>
        <end position="22"/>
    </location>
</feature>
<gene>
    <name evidence="2" type="ORF">SAMN04489732_1662</name>
</gene>
<keyword evidence="1" id="KW-0732">Signal</keyword>
<name>A0A1H8YRB1_9PSEU</name>
<evidence type="ECO:0000313" key="2">
    <source>
        <dbReference type="EMBL" id="SEP54592.1"/>
    </source>
</evidence>
<reference evidence="2 3" key="1">
    <citation type="submission" date="2016-10" db="EMBL/GenBank/DDBJ databases">
        <authorList>
            <person name="de Groot N.N."/>
        </authorList>
    </citation>
    <scope>NUCLEOTIDE SEQUENCE [LARGE SCALE GENOMIC DNA]</scope>
    <source>
        <strain evidence="2 3">DSM 44993</strain>
    </source>
</reference>
<evidence type="ECO:0008006" key="4">
    <source>
        <dbReference type="Google" id="ProtNLM"/>
    </source>
</evidence>
<sequence length="172" mass="17191">MFRKLSRVAVALVPVAASVLLAGCGGSSNGAAETSPSAAPSSEAGDSLLKVSAPLSADGLIDNPCSALGDSQLTDIGLLTNGQATADSPKLCRWKSSSNELNSISLSAVPQNKGGISDIYAQKAQSAYFEPVSISGYPGVYASISSGPNKTDPCPIAKKVGDGVVAHLRGGA</sequence>
<evidence type="ECO:0000313" key="3">
    <source>
        <dbReference type="Proteomes" id="UP000198582"/>
    </source>
</evidence>
<accession>A0A1H8YRB1</accession>
<dbReference type="Proteomes" id="UP000198582">
    <property type="component" value="Unassembled WGS sequence"/>
</dbReference>
<protein>
    <recommendedName>
        <fullName evidence="4">DUF3558 domain-containing protein</fullName>
    </recommendedName>
</protein>
<proteinExistence type="predicted"/>
<dbReference type="RefSeq" id="WP_177231882.1">
    <property type="nucleotide sequence ID" value="NZ_FOEF01000066.1"/>
</dbReference>
<dbReference type="EMBL" id="FOEF01000066">
    <property type="protein sequence ID" value="SEP54592.1"/>
    <property type="molecule type" value="Genomic_DNA"/>
</dbReference>
<dbReference type="AlphaFoldDB" id="A0A1H8YRB1"/>